<dbReference type="OrthoDB" id="3220849at2759"/>
<comment type="caution">
    <text evidence="2">The sequence shown here is derived from an EMBL/GenBank/DDBJ whole genome shotgun (WGS) entry which is preliminary data.</text>
</comment>
<evidence type="ECO:0000256" key="1">
    <source>
        <dbReference type="SAM" id="MobiDB-lite"/>
    </source>
</evidence>
<feature type="region of interest" description="Disordered" evidence="1">
    <location>
        <begin position="28"/>
        <end position="94"/>
    </location>
</feature>
<feature type="compositionally biased region" description="Polar residues" evidence="1">
    <location>
        <begin position="28"/>
        <end position="37"/>
    </location>
</feature>
<feature type="compositionally biased region" description="Low complexity" evidence="1">
    <location>
        <begin position="46"/>
        <end position="56"/>
    </location>
</feature>
<proteinExistence type="predicted"/>
<reference evidence="2 3" key="1">
    <citation type="journal article" date="2020" name="ISME J.">
        <title>Uncovering the hidden diversity of litter-decomposition mechanisms in mushroom-forming fungi.</title>
        <authorList>
            <person name="Floudas D."/>
            <person name="Bentzer J."/>
            <person name="Ahren D."/>
            <person name="Johansson T."/>
            <person name="Persson P."/>
            <person name="Tunlid A."/>
        </authorList>
    </citation>
    <scope>NUCLEOTIDE SEQUENCE [LARGE SCALE GENOMIC DNA]</scope>
    <source>
        <strain evidence="2 3">CBS 291.85</strain>
    </source>
</reference>
<evidence type="ECO:0000313" key="3">
    <source>
        <dbReference type="Proteomes" id="UP000559256"/>
    </source>
</evidence>
<name>A0A8H5CLL2_9AGAR</name>
<organism evidence="2 3">
    <name type="scientific">Tetrapyrgos nigripes</name>
    <dbReference type="NCBI Taxonomy" id="182062"/>
    <lineage>
        <taxon>Eukaryota</taxon>
        <taxon>Fungi</taxon>
        <taxon>Dikarya</taxon>
        <taxon>Basidiomycota</taxon>
        <taxon>Agaricomycotina</taxon>
        <taxon>Agaricomycetes</taxon>
        <taxon>Agaricomycetidae</taxon>
        <taxon>Agaricales</taxon>
        <taxon>Marasmiineae</taxon>
        <taxon>Marasmiaceae</taxon>
        <taxon>Tetrapyrgos</taxon>
    </lineage>
</organism>
<feature type="compositionally biased region" description="Basic and acidic residues" evidence="1">
    <location>
        <begin position="81"/>
        <end position="94"/>
    </location>
</feature>
<evidence type="ECO:0000313" key="2">
    <source>
        <dbReference type="EMBL" id="KAF5343999.1"/>
    </source>
</evidence>
<dbReference type="Proteomes" id="UP000559256">
    <property type="component" value="Unassembled WGS sequence"/>
</dbReference>
<keyword evidence="3" id="KW-1185">Reference proteome</keyword>
<sequence>MSLSYELQELIEALGPRFVCIMSVTPYNYKSTTTTPTPHIEVLQMPTKSSKPSKPTTPRRESNRPPPKPSQSPAHSIAEAWRQESSESKESWRRLDEDLRRKYNEARHGRRSKL</sequence>
<dbReference type="EMBL" id="JAACJM010000130">
    <property type="protein sequence ID" value="KAF5343999.1"/>
    <property type="molecule type" value="Genomic_DNA"/>
</dbReference>
<accession>A0A8H5CLL2</accession>
<protein>
    <submittedName>
        <fullName evidence="2">Uncharacterized protein</fullName>
    </submittedName>
</protein>
<gene>
    <name evidence="2" type="ORF">D9758_012886</name>
</gene>
<dbReference type="AlphaFoldDB" id="A0A8H5CLL2"/>